<sequence>MPQIHEIHEGGDAQALRSALASKDASAAVILDDLAVKLRDASKRESIGATGVAEIVAEIAGSNLPDEVLLFQAARVAGNLAADCDANRDRLAAAGYPEKILALLEGNTLEVKTLQAVAASLLNLVMGGHAASVAALSGLEALTTLLRTANALYTPGDWDVSPRGAVASWLWDVVDHTVSQEPSYILPLSTIKEFLPALRGMLPRAAPSDVEDADEAFGTEVTILTHATKVLERFNAKDKIEYAALLGNRDCLSVVMEFMEDAAIPPWLDEVEDDTKKALGVAKADVSRTLVSTLSEGGDAPPWVLERLGSWLERPTRPDLVSIALLAYGNCARGDAAATSILTSNPALLQRLTALLDPSTPVLVQHALVGLLRNLSIPGPNKRKLGDAGVLSRLLAMGPWAPERDMLGSVQGGAVGIVKQLVRDETNAIQFLSLDLEPLHTLITRTNDPAIALEATRVWVNCCRALGNSPNGWGLLSDGRVLDALTVMLSQGARYPVLLNEAVLALALLAGHGGTEGPGDGNREGVGAEIAHRLLDTESAERAKKEHPNANLEGKSGAEVLARVVSGQGAPESQSNALALVKILDSPDLIAVVRKAVDEAEDQAQPKGLPPSTHAA</sequence>
<dbReference type="GeneID" id="85495409"/>
<evidence type="ECO:0000313" key="2">
    <source>
        <dbReference type="Proteomes" id="UP001233271"/>
    </source>
</evidence>
<dbReference type="InterPro" id="IPR011989">
    <property type="entry name" value="ARM-like"/>
</dbReference>
<reference evidence="1" key="1">
    <citation type="journal article" date="2023" name="BMC Genomics">
        <title>Chromosome-level genome assemblies of Cutaneotrichosporon spp. (Trichosporonales, Basidiomycota) reveal imbalanced evolution between nucleotide sequences and chromosome synteny.</title>
        <authorList>
            <person name="Kobayashi Y."/>
            <person name="Kayamori A."/>
            <person name="Aoki K."/>
            <person name="Shiwa Y."/>
            <person name="Matsutani M."/>
            <person name="Fujita N."/>
            <person name="Sugita T."/>
            <person name="Iwasaki W."/>
            <person name="Tanaka N."/>
            <person name="Takashima M."/>
        </authorList>
    </citation>
    <scope>NUCLEOTIDE SEQUENCE</scope>
    <source>
        <strain evidence="1">HIS019</strain>
    </source>
</reference>
<dbReference type="InterPro" id="IPR016024">
    <property type="entry name" value="ARM-type_fold"/>
</dbReference>
<dbReference type="KEGG" id="ccac:CcaHIS019_0403590"/>
<dbReference type="GO" id="GO:0005085">
    <property type="term" value="F:guanyl-nucleotide exchange factor activity"/>
    <property type="evidence" value="ECO:0007669"/>
    <property type="project" value="InterPro"/>
</dbReference>
<dbReference type="AlphaFoldDB" id="A0AA48L3Z4"/>
<accession>A0AA48L3Z4</accession>
<keyword evidence="2" id="KW-1185">Reference proteome</keyword>
<organism evidence="1 2">
    <name type="scientific">Cutaneotrichosporon cavernicola</name>
    <dbReference type="NCBI Taxonomy" id="279322"/>
    <lineage>
        <taxon>Eukaryota</taxon>
        <taxon>Fungi</taxon>
        <taxon>Dikarya</taxon>
        <taxon>Basidiomycota</taxon>
        <taxon>Agaricomycotina</taxon>
        <taxon>Tremellomycetes</taxon>
        <taxon>Trichosporonales</taxon>
        <taxon>Trichosporonaceae</taxon>
        <taxon>Cutaneotrichosporon</taxon>
    </lineage>
</organism>
<protein>
    <recommendedName>
        <fullName evidence="3">ARM repeat-containing protein</fullName>
    </recommendedName>
</protein>
<evidence type="ECO:0000313" key="1">
    <source>
        <dbReference type="EMBL" id="BEI91539.1"/>
    </source>
</evidence>
<name>A0AA48L3Z4_9TREE</name>
<dbReference type="EMBL" id="AP028215">
    <property type="protein sequence ID" value="BEI91539.1"/>
    <property type="molecule type" value="Genomic_DNA"/>
</dbReference>
<dbReference type="SUPFAM" id="SSF48371">
    <property type="entry name" value="ARM repeat"/>
    <property type="match status" value="1"/>
</dbReference>
<dbReference type="PANTHER" id="PTHR10957">
    <property type="entry name" value="RAP1 GTPASE-GDP DISSOCIATION STIMULATOR 1"/>
    <property type="match status" value="1"/>
</dbReference>
<dbReference type="RefSeq" id="XP_060456804.1">
    <property type="nucleotide sequence ID" value="XM_060600185.1"/>
</dbReference>
<dbReference type="Proteomes" id="UP001233271">
    <property type="component" value="Chromosome 4"/>
</dbReference>
<dbReference type="InterPro" id="IPR040144">
    <property type="entry name" value="RAP1GDS1"/>
</dbReference>
<evidence type="ECO:0008006" key="3">
    <source>
        <dbReference type="Google" id="ProtNLM"/>
    </source>
</evidence>
<gene>
    <name evidence="1" type="ORF">CcaverHIS019_0403590</name>
</gene>
<dbReference type="Gene3D" id="1.25.10.10">
    <property type="entry name" value="Leucine-rich Repeat Variant"/>
    <property type="match status" value="2"/>
</dbReference>
<proteinExistence type="predicted"/>